<sequence length="178" mass="20075">MKSFVSLIPSDRISNNDERKDYTHGEGSNDFSSEFRYAHIEPLFTELSPSIEATDICHDSSILDDIKRPADAHYCCFCPQSPSGSPLSLLRKAELSTIPNIEDTVSRLMNRIIKLYNNLSEKLTPFFLSPTAWTSPSPSIIEAFRDWGYYSGMELMPTGAHTLGRTSSRFITMSKLPR</sequence>
<evidence type="ECO:0000313" key="1">
    <source>
        <dbReference type="EMBL" id="THU88010.1"/>
    </source>
</evidence>
<keyword evidence="2" id="KW-1185">Reference proteome</keyword>
<dbReference type="Proteomes" id="UP000297245">
    <property type="component" value="Unassembled WGS sequence"/>
</dbReference>
<organism evidence="1 2">
    <name type="scientific">Dendrothele bispora (strain CBS 962.96)</name>
    <dbReference type="NCBI Taxonomy" id="1314807"/>
    <lineage>
        <taxon>Eukaryota</taxon>
        <taxon>Fungi</taxon>
        <taxon>Dikarya</taxon>
        <taxon>Basidiomycota</taxon>
        <taxon>Agaricomycotina</taxon>
        <taxon>Agaricomycetes</taxon>
        <taxon>Agaricomycetidae</taxon>
        <taxon>Agaricales</taxon>
        <taxon>Agaricales incertae sedis</taxon>
        <taxon>Dendrothele</taxon>
    </lineage>
</organism>
<protein>
    <submittedName>
        <fullName evidence="1">Uncharacterized protein</fullName>
    </submittedName>
</protein>
<accession>A0A4S8LGR5</accession>
<gene>
    <name evidence="1" type="ORF">K435DRAFT_866714</name>
</gene>
<proteinExistence type="predicted"/>
<name>A0A4S8LGR5_DENBC</name>
<reference evidence="1 2" key="1">
    <citation type="journal article" date="2019" name="Nat. Ecol. Evol.">
        <title>Megaphylogeny resolves global patterns of mushroom evolution.</title>
        <authorList>
            <person name="Varga T."/>
            <person name="Krizsan K."/>
            <person name="Foldi C."/>
            <person name="Dima B."/>
            <person name="Sanchez-Garcia M."/>
            <person name="Sanchez-Ramirez S."/>
            <person name="Szollosi G.J."/>
            <person name="Szarkandi J.G."/>
            <person name="Papp V."/>
            <person name="Albert L."/>
            <person name="Andreopoulos W."/>
            <person name="Angelini C."/>
            <person name="Antonin V."/>
            <person name="Barry K.W."/>
            <person name="Bougher N.L."/>
            <person name="Buchanan P."/>
            <person name="Buyck B."/>
            <person name="Bense V."/>
            <person name="Catcheside P."/>
            <person name="Chovatia M."/>
            <person name="Cooper J."/>
            <person name="Damon W."/>
            <person name="Desjardin D."/>
            <person name="Finy P."/>
            <person name="Geml J."/>
            <person name="Haridas S."/>
            <person name="Hughes K."/>
            <person name="Justo A."/>
            <person name="Karasinski D."/>
            <person name="Kautmanova I."/>
            <person name="Kiss B."/>
            <person name="Kocsube S."/>
            <person name="Kotiranta H."/>
            <person name="LaButti K.M."/>
            <person name="Lechner B.E."/>
            <person name="Liimatainen K."/>
            <person name="Lipzen A."/>
            <person name="Lukacs Z."/>
            <person name="Mihaltcheva S."/>
            <person name="Morgado L.N."/>
            <person name="Niskanen T."/>
            <person name="Noordeloos M.E."/>
            <person name="Ohm R.A."/>
            <person name="Ortiz-Santana B."/>
            <person name="Ovrebo C."/>
            <person name="Racz N."/>
            <person name="Riley R."/>
            <person name="Savchenko A."/>
            <person name="Shiryaev A."/>
            <person name="Soop K."/>
            <person name="Spirin V."/>
            <person name="Szebenyi C."/>
            <person name="Tomsovsky M."/>
            <person name="Tulloss R.E."/>
            <person name="Uehling J."/>
            <person name="Grigoriev I.V."/>
            <person name="Vagvolgyi C."/>
            <person name="Papp T."/>
            <person name="Martin F.M."/>
            <person name="Miettinen O."/>
            <person name="Hibbett D.S."/>
            <person name="Nagy L.G."/>
        </authorList>
    </citation>
    <scope>NUCLEOTIDE SEQUENCE [LARGE SCALE GENOMIC DNA]</scope>
    <source>
        <strain evidence="1 2">CBS 962.96</strain>
    </source>
</reference>
<evidence type="ECO:0000313" key="2">
    <source>
        <dbReference type="Proteomes" id="UP000297245"/>
    </source>
</evidence>
<dbReference type="EMBL" id="ML179426">
    <property type="protein sequence ID" value="THU88010.1"/>
    <property type="molecule type" value="Genomic_DNA"/>
</dbReference>
<dbReference type="AlphaFoldDB" id="A0A4S8LGR5"/>